<accession>A0A1Y2MK11</accession>
<dbReference type="STRING" id="2074.BG845_05941"/>
<organism evidence="2 3">
    <name type="scientific">Pseudonocardia autotrophica</name>
    <name type="common">Amycolata autotrophica</name>
    <name type="synonym">Nocardia autotrophica</name>
    <dbReference type="NCBI Taxonomy" id="2074"/>
    <lineage>
        <taxon>Bacteria</taxon>
        <taxon>Bacillati</taxon>
        <taxon>Actinomycetota</taxon>
        <taxon>Actinomycetes</taxon>
        <taxon>Pseudonocardiales</taxon>
        <taxon>Pseudonocardiaceae</taxon>
        <taxon>Pseudonocardia</taxon>
    </lineage>
</organism>
<comment type="similarity">
    <text evidence="1">Belongs to the enoyl-CoA hydratase/isomerase family.</text>
</comment>
<reference evidence="2 3" key="1">
    <citation type="submission" date="2016-09" db="EMBL/GenBank/DDBJ databases">
        <title>Pseudonocardia autotrophica DSM535, a candidate organism with high potential of specific P450 cytochromes.</title>
        <authorList>
            <person name="Grumaz C."/>
            <person name="Vainshtein Y."/>
            <person name="Kirstahler P."/>
            <person name="Sohn K."/>
        </authorList>
    </citation>
    <scope>NUCLEOTIDE SEQUENCE [LARGE SCALE GENOMIC DNA]</scope>
    <source>
        <strain evidence="2 3">DSM 535</strain>
    </source>
</reference>
<dbReference type="EMBL" id="MIGB01000049">
    <property type="protein sequence ID" value="OSY35606.1"/>
    <property type="molecule type" value="Genomic_DNA"/>
</dbReference>
<name>A0A1Y2MK11_PSEAH</name>
<dbReference type="Gene3D" id="3.90.226.10">
    <property type="entry name" value="2-enoyl-CoA Hydratase, Chain A, domain 1"/>
    <property type="match status" value="1"/>
</dbReference>
<dbReference type="PANTHER" id="PTHR43802:SF1">
    <property type="entry name" value="IP11341P-RELATED"/>
    <property type="match status" value="1"/>
</dbReference>
<sequence length="259" mass="27721">MSTPVRENQPADAGGEPRVRVEYDAEVVTVSIDRPRRANALDASTVEELHAALDVADERRARGVVVNGSGRHFCAGFDMSQALEQSDGDLLRRFVRIEQLLRRLRRSRYLTIACVGGKAVGAGADIVASCTHRLVDPGTTLRFPGLGFGVVLGTRHLAAVVGTGTARTWLSESREIDAVTAHRHGLATEVLAREEQNREALRLVRSTTGIDTTALAAALDRTDPASAIEDASDMDALVASLTRPGLRDRLAAYLGTSSG</sequence>
<dbReference type="PANTHER" id="PTHR43802">
    <property type="entry name" value="ENOYL-COA HYDRATASE"/>
    <property type="match status" value="1"/>
</dbReference>
<evidence type="ECO:0000313" key="3">
    <source>
        <dbReference type="Proteomes" id="UP000194360"/>
    </source>
</evidence>
<dbReference type="Proteomes" id="UP000194360">
    <property type="component" value="Unassembled WGS sequence"/>
</dbReference>
<dbReference type="RefSeq" id="WP_085916022.1">
    <property type="nucleotide sequence ID" value="NZ_AP018920.1"/>
</dbReference>
<dbReference type="EC" id="4.2.1.17" evidence="2"/>
<dbReference type="AlphaFoldDB" id="A0A1Y2MK11"/>
<dbReference type="GO" id="GO:0004300">
    <property type="term" value="F:enoyl-CoA hydratase activity"/>
    <property type="evidence" value="ECO:0007669"/>
    <property type="project" value="UniProtKB-EC"/>
</dbReference>
<keyword evidence="2" id="KW-0456">Lyase</keyword>
<dbReference type="InterPro" id="IPR001753">
    <property type="entry name" value="Enoyl-CoA_hydra/iso"/>
</dbReference>
<dbReference type="Pfam" id="PF00378">
    <property type="entry name" value="ECH_1"/>
    <property type="match status" value="1"/>
</dbReference>
<evidence type="ECO:0000313" key="2">
    <source>
        <dbReference type="EMBL" id="OSY35606.1"/>
    </source>
</evidence>
<dbReference type="InterPro" id="IPR029045">
    <property type="entry name" value="ClpP/crotonase-like_dom_sf"/>
</dbReference>
<evidence type="ECO:0000256" key="1">
    <source>
        <dbReference type="ARBA" id="ARBA00005254"/>
    </source>
</evidence>
<dbReference type="SUPFAM" id="SSF52096">
    <property type="entry name" value="ClpP/crotonase"/>
    <property type="match status" value="1"/>
</dbReference>
<dbReference type="OrthoDB" id="3207739at2"/>
<gene>
    <name evidence="2" type="primary">echA6_3</name>
    <name evidence="2" type="ORF">BG845_05941</name>
</gene>
<keyword evidence="3" id="KW-1185">Reference proteome</keyword>
<proteinExistence type="inferred from homology"/>
<protein>
    <submittedName>
        <fullName evidence="2">Putative enoyl-CoA hydratase echA6</fullName>
        <ecNumber evidence="2">4.2.1.17</ecNumber>
    </submittedName>
</protein>
<dbReference type="CDD" id="cd06558">
    <property type="entry name" value="crotonase-like"/>
    <property type="match status" value="1"/>
</dbReference>
<comment type="caution">
    <text evidence="2">The sequence shown here is derived from an EMBL/GenBank/DDBJ whole genome shotgun (WGS) entry which is preliminary data.</text>
</comment>